<dbReference type="InParanoid" id="A0A0D2A2R9"/>
<keyword evidence="1" id="KW-0812">Transmembrane</keyword>
<dbReference type="HOGENOM" id="CLU_048768_1_0_1"/>
<proteinExistence type="predicted"/>
<evidence type="ECO:0000313" key="3">
    <source>
        <dbReference type="Proteomes" id="UP000053259"/>
    </source>
</evidence>
<dbReference type="AlphaFoldDB" id="A0A0D2A2R9"/>
<reference evidence="2 3" key="1">
    <citation type="submission" date="2015-01" db="EMBL/GenBank/DDBJ databases">
        <title>The Genome Sequence of Ochroconis gallopava CBS43764.</title>
        <authorList>
            <consortium name="The Broad Institute Genomics Platform"/>
            <person name="Cuomo C."/>
            <person name="de Hoog S."/>
            <person name="Gorbushina A."/>
            <person name="Stielow B."/>
            <person name="Teixiera M."/>
            <person name="Abouelleil A."/>
            <person name="Chapman S.B."/>
            <person name="Priest M."/>
            <person name="Young S.K."/>
            <person name="Wortman J."/>
            <person name="Nusbaum C."/>
            <person name="Birren B."/>
        </authorList>
    </citation>
    <scope>NUCLEOTIDE SEQUENCE [LARGE SCALE GENOMIC DNA]</scope>
    <source>
        <strain evidence="2 3">CBS 43764</strain>
    </source>
</reference>
<protein>
    <submittedName>
        <fullName evidence="2">Uncharacterized protein</fullName>
    </submittedName>
</protein>
<gene>
    <name evidence="2" type="ORF">PV09_07539</name>
</gene>
<organism evidence="2 3">
    <name type="scientific">Verruconis gallopava</name>
    <dbReference type="NCBI Taxonomy" id="253628"/>
    <lineage>
        <taxon>Eukaryota</taxon>
        <taxon>Fungi</taxon>
        <taxon>Dikarya</taxon>
        <taxon>Ascomycota</taxon>
        <taxon>Pezizomycotina</taxon>
        <taxon>Dothideomycetes</taxon>
        <taxon>Pleosporomycetidae</taxon>
        <taxon>Venturiales</taxon>
        <taxon>Sympoventuriaceae</taxon>
        <taxon>Verruconis</taxon>
    </lineage>
</organism>
<feature type="transmembrane region" description="Helical" evidence="1">
    <location>
        <begin position="342"/>
        <end position="366"/>
    </location>
</feature>
<feature type="transmembrane region" description="Helical" evidence="1">
    <location>
        <begin position="15"/>
        <end position="34"/>
    </location>
</feature>
<dbReference type="RefSeq" id="XP_016210892.1">
    <property type="nucleotide sequence ID" value="XM_016361317.1"/>
</dbReference>
<dbReference type="GeneID" id="27315512"/>
<name>A0A0D2A2R9_9PEZI</name>
<dbReference type="Proteomes" id="UP000053259">
    <property type="component" value="Unassembled WGS sequence"/>
</dbReference>
<dbReference type="OrthoDB" id="5333823at2759"/>
<sequence>MSRPGISSTSLPSLLTAYTAVVCFFVYSILLVVASRWPLGSMRVTLTVATAVFTLCIVLLLAYDAVRYIIPNTGVRYRKNLGNTVLSLVLSMVILTFAYWCKWHVALNRTVLFTQEETVASARFPSVAFFQRVDWSSQAILTREPAKCGLGWIETDGKNCTNDGTETPIPCRCDDNFSPGDVGNFTWQGVKYRYLDLATPSSHMCVNEGTEMIVQVFFYYNTNKAANDSSERPSPSLYIAIYDASLDLREALEKNFTRLMLFQANGQTAINLALRYREAVDGTKAYDYTLTISTVPAQTIQCEWDGVSALPDYKCFASVHLQFPSFDRIAISRGQDMSWSDVVMEAGGFMSFIILLSWAVSGLAFLSG</sequence>
<feature type="transmembrane region" description="Helical" evidence="1">
    <location>
        <begin position="82"/>
        <end position="101"/>
    </location>
</feature>
<evidence type="ECO:0000256" key="1">
    <source>
        <dbReference type="SAM" id="Phobius"/>
    </source>
</evidence>
<keyword evidence="1" id="KW-0472">Membrane</keyword>
<feature type="transmembrane region" description="Helical" evidence="1">
    <location>
        <begin position="46"/>
        <end position="70"/>
    </location>
</feature>
<accession>A0A0D2A2R9</accession>
<dbReference type="EMBL" id="KN847558">
    <property type="protein sequence ID" value="KIW01023.1"/>
    <property type="molecule type" value="Genomic_DNA"/>
</dbReference>
<dbReference type="VEuPathDB" id="FungiDB:PV09_07539"/>
<evidence type="ECO:0000313" key="2">
    <source>
        <dbReference type="EMBL" id="KIW01023.1"/>
    </source>
</evidence>
<keyword evidence="3" id="KW-1185">Reference proteome</keyword>
<keyword evidence="1" id="KW-1133">Transmembrane helix</keyword>